<dbReference type="SUPFAM" id="SSF52096">
    <property type="entry name" value="ClpP/crotonase"/>
    <property type="match status" value="1"/>
</dbReference>
<dbReference type="UniPathway" id="UPA00655">
    <property type="reaction ID" value="UER00711"/>
</dbReference>
<dbReference type="PANTHER" id="PTHR42995:SF5">
    <property type="entry name" value="ACETYL-COENZYME A CARBOXYLASE CARBOXYL TRANSFERASE SUBUNIT BETA, CHLOROPLASTIC"/>
    <property type="match status" value="1"/>
</dbReference>
<dbReference type="GO" id="GO:0003989">
    <property type="term" value="F:acetyl-CoA carboxylase activity"/>
    <property type="evidence" value="ECO:0007669"/>
    <property type="project" value="InterPro"/>
</dbReference>
<dbReference type="GO" id="GO:0009317">
    <property type="term" value="C:acetyl-CoA carboxylase complex"/>
    <property type="evidence" value="ECO:0007669"/>
    <property type="project" value="InterPro"/>
</dbReference>
<comment type="subunit">
    <text evidence="4">Acetyl-CoA carboxylase is a heterohexamer composed of biotin carboxyl carrier protein (AccB), biotin carboxylase (AccC) and two subunits each of ACCase subunit alpha (AccA) and ACCase subunit beta (AccD).</text>
</comment>
<keyword evidence="4" id="KW-0547">Nucleotide-binding</keyword>
<evidence type="ECO:0000313" key="7">
    <source>
        <dbReference type="EMBL" id="EHL19224.1"/>
    </source>
</evidence>
<evidence type="ECO:0000256" key="1">
    <source>
        <dbReference type="ARBA" id="ARBA00022516"/>
    </source>
</evidence>
<dbReference type="Gene3D" id="3.90.226.10">
    <property type="entry name" value="2-enoyl-CoA Hydratase, Chain A, domain 1"/>
    <property type="match status" value="1"/>
</dbReference>
<feature type="binding site" evidence="4">
    <location>
        <position position="21"/>
    </location>
    <ligand>
        <name>Zn(2+)</name>
        <dbReference type="ChEBI" id="CHEBI:29105"/>
    </ligand>
</feature>
<sequence length="273" mass="30638">MKFENIGSKLLSFAKSSTITCSHCKKEVKKSAVEKSNYICPNCNLYFKMPAVSRIKSILDSYDVISKNPDIYDPINFPNYKEKQLDMRKKTDSMEAVLSAVGNIKDERVVVCVMDPNYFMGSMGSYVGEEISRTFIYAKENNLPVVVFSASGGARMQEGIYSLMQMAKTTMAVNEHSEAKLLYISCMTNPTTGGVIASFASIADIIISEPHAHLGFAGPRVIKQTIRQDLPEGFQSAEFLLEHGFLDDIVPRENLKEYIYTLIRLHKNVRTIN</sequence>
<feature type="binding site" evidence="4">
    <location>
        <position position="40"/>
    </location>
    <ligand>
        <name>Zn(2+)</name>
        <dbReference type="ChEBI" id="CHEBI:29105"/>
    </ligand>
</feature>
<evidence type="ECO:0000313" key="6">
    <source>
        <dbReference type="EMBL" id="EHL15911.1"/>
    </source>
</evidence>
<dbReference type="STRING" id="796937.HMPREF9630_01449"/>
<comment type="caution">
    <text evidence="6">The sequence shown here is derived from an EMBL/GenBank/DDBJ whole genome shotgun (WGS) entry which is preliminary data.</text>
</comment>
<accession>G9XCX0</accession>
<dbReference type="GO" id="GO:2001295">
    <property type="term" value="P:malonyl-CoA biosynthetic process"/>
    <property type="evidence" value="ECO:0007669"/>
    <property type="project" value="UniProtKB-UniRule"/>
</dbReference>
<evidence type="ECO:0000256" key="3">
    <source>
        <dbReference type="ARBA" id="ARBA00023098"/>
    </source>
</evidence>
<proteinExistence type="inferred from homology"/>
<evidence type="ECO:0000313" key="9">
    <source>
        <dbReference type="Proteomes" id="UP000006437"/>
    </source>
</evidence>
<dbReference type="PRINTS" id="PR01070">
    <property type="entry name" value="ACCCTRFRASEB"/>
</dbReference>
<keyword evidence="4" id="KW-0067">ATP-binding</keyword>
<evidence type="ECO:0000313" key="8">
    <source>
        <dbReference type="Proteomes" id="UP000003379"/>
    </source>
</evidence>
<feature type="zinc finger region" description="C4-type" evidence="4">
    <location>
        <begin position="21"/>
        <end position="43"/>
    </location>
</feature>
<dbReference type="HAMAP" id="MF_01395">
    <property type="entry name" value="AcetylCoA_CT_beta"/>
    <property type="match status" value="1"/>
</dbReference>
<dbReference type="EMBL" id="AFZE01000008">
    <property type="protein sequence ID" value="EHL15911.1"/>
    <property type="molecule type" value="Genomic_DNA"/>
</dbReference>
<dbReference type="Pfam" id="PF01039">
    <property type="entry name" value="Carboxyl_trans"/>
    <property type="match status" value="1"/>
</dbReference>
<dbReference type="PATRIC" id="fig|796937.3.peg.822"/>
<dbReference type="InterPro" id="IPR011762">
    <property type="entry name" value="COA_CT_N"/>
</dbReference>
<keyword evidence="4" id="KW-0862">Zinc</keyword>
<keyword evidence="1 4" id="KW-0444">Lipid biosynthesis</keyword>
<keyword evidence="4" id="KW-0275">Fatty acid biosynthesis</keyword>
<comment type="subcellular location">
    <subcellularLocation>
        <location evidence="4">Cytoplasm</location>
    </subcellularLocation>
</comment>
<keyword evidence="4" id="KW-0276">Fatty acid metabolism</keyword>
<dbReference type="GO" id="GO:0006633">
    <property type="term" value="P:fatty acid biosynthetic process"/>
    <property type="evidence" value="ECO:0007669"/>
    <property type="project" value="UniProtKB-KW"/>
</dbReference>
<organism evidence="6 9">
    <name type="scientific">Peptoanaerobacter stomatis</name>
    <dbReference type="NCBI Taxonomy" id="796937"/>
    <lineage>
        <taxon>Bacteria</taxon>
        <taxon>Bacillati</taxon>
        <taxon>Bacillota</taxon>
        <taxon>Clostridia</taxon>
        <taxon>Peptostreptococcales</taxon>
        <taxon>Filifactoraceae</taxon>
        <taxon>Peptoanaerobacter</taxon>
    </lineage>
</organism>
<dbReference type="Proteomes" id="UP000006437">
    <property type="component" value="Unassembled WGS sequence"/>
</dbReference>
<evidence type="ECO:0000256" key="2">
    <source>
        <dbReference type="ARBA" id="ARBA00022679"/>
    </source>
</evidence>
<feature type="binding site" evidence="4">
    <location>
        <position position="24"/>
    </location>
    <ligand>
        <name>Zn(2+)</name>
        <dbReference type="ChEBI" id="CHEBI:29105"/>
    </ligand>
</feature>
<keyword evidence="4" id="KW-0863">Zinc-finger</keyword>
<dbReference type="GO" id="GO:0008270">
    <property type="term" value="F:zinc ion binding"/>
    <property type="evidence" value="ECO:0007669"/>
    <property type="project" value="UniProtKB-UniRule"/>
</dbReference>
<dbReference type="AlphaFoldDB" id="G9WZM4"/>
<keyword evidence="3 4" id="KW-0443">Lipid metabolism</keyword>
<dbReference type="EC" id="2.1.3.15" evidence="4"/>
<evidence type="ECO:0000256" key="4">
    <source>
        <dbReference type="HAMAP-Rule" id="MF_01395"/>
    </source>
</evidence>
<keyword evidence="4" id="KW-0963">Cytoplasm</keyword>
<dbReference type="EMBL" id="AFZG01000026">
    <property type="protein sequence ID" value="EHL19224.1"/>
    <property type="molecule type" value="Genomic_DNA"/>
</dbReference>
<gene>
    <name evidence="4" type="primary">accD</name>
    <name evidence="7" type="ORF">HMPREF9628_01697</name>
    <name evidence="6" type="ORF">HMPREF9629_01625</name>
</gene>
<dbReference type="PROSITE" id="PS50980">
    <property type="entry name" value="COA_CT_NTER"/>
    <property type="match status" value="1"/>
</dbReference>
<comment type="cofactor">
    <cofactor evidence="4">
        <name>Zn(2+)</name>
        <dbReference type="ChEBI" id="CHEBI:29105"/>
    </cofactor>
    <text evidence="4">Binds 1 zinc ion per subunit.</text>
</comment>
<accession>G9WZM4</accession>
<feature type="domain" description="CoA carboxyltransferase N-terminal" evidence="5">
    <location>
        <begin position="17"/>
        <end position="273"/>
    </location>
</feature>
<dbReference type="HOGENOM" id="CLU_015486_1_1_9"/>
<dbReference type="GO" id="GO:0005524">
    <property type="term" value="F:ATP binding"/>
    <property type="evidence" value="ECO:0007669"/>
    <property type="project" value="UniProtKB-KW"/>
</dbReference>
<keyword evidence="4" id="KW-0479">Metal-binding</keyword>
<evidence type="ECO:0000259" key="5">
    <source>
        <dbReference type="PROSITE" id="PS50980"/>
    </source>
</evidence>
<dbReference type="InterPro" id="IPR000438">
    <property type="entry name" value="Acetyl_CoA_COase_Trfase_b_su"/>
</dbReference>
<comment type="similarity">
    <text evidence="4">Belongs to the AccD/PCCB family.</text>
</comment>
<protein>
    <recommendedName>
        <fullName evidence="4">Acetyl-coenzyme A carboxylase carboxyl transferase subunit beta</fullName>
        <shortName evidence="4">ACCase subunit beta</shortName>
        <shortName evidence="4">Acetyl-CoA carboxylase carboxyltransferase subunit beta</shortName>
        <ecNumber evidence="4">2.1.3.15</ecNumber>
    </recommendedName>
</protein>
<dbReference type="PANTHER" id="PTHR42995">
    <property type="entry name" value="ACETYL-COENZYME A CARBOXYLASE CARBOXYL TRANSFERASE SUBUNIT BETA, CHLOROPLASTIC"/>
    <property type="match status" value="1"/>
</dbReference>
<keyword evidence="2 4" id="KW-0808">Transferase</keyword>
<dbReference type="InterPro" id="IPR029045">
    <property type="entry name" value="ClpP/crotonase-like_dom_sf"/>
</dbReference>
<dbReference type="InterPro" id="IPR034733">
    <property type="entry name" value="AcCoA_carboxyl_beta"/>
</dbReference>
<dbReference type="GO" id="GO:0016743">
    <property type="term" value="F:carboxyl- or carbamoyltransferase activity"/>
    <property type="evidence" value="ECO:0007669"/>
    <property type="project" value="UniProtKB-UniRule"/>
</dbReference>
<reference evidence="7 8" key="2">
    <citation type="submission" date="2011-08" db="EMBL/GenBank/DDBJ databases">
        <title>The Genome Sequence of Eubacteriaceae bacterium CM5.</title>
        <authorList>
            <consortium name="The Broad Institute Genome Sequencing Platform"/>
            <person name="Earl A."/>
            <person name="Ward D."/>
            <person name="Feldgarden M."/>
            <person name="Gevers D."/>
            <person name="Sizova M."/>
            <person name="Hazen A."/>
            <person name="Epstein S."/>
            <person name="Young S.K."/>
            <person name="Zeng Q."/>
            <person name="Gargeya S."/>
            <person name="Fitzgerald M."/>
            <person name="Haas B."/>
            <person name="Abouelleil A."/>
            <person name="Alvarado L."/>
            <person name="Arachchi H.M."/>
            <person name="Berlin A."/>
            <person name="Brown A."/>
            <person name="Chapman S.B."/>
            <person name="Chen Z."/>
            <person name="Dunbar C."/>
            <person name="Freedman E."/>
            <person name="Gearin G."/>
            <person name="Gellesch M."/>
            <person name="Goldberg J."/>
            <person name="Griggs A."/>
            <person name="Gujja S."/>
            <person name="Heiman D."/>
            <person name="Howarth C."/>
            <person name="Larson L."/>
            <person name="Lui A."/>
            <person name="MacDonald P.J.P."/>
            <person name="Montmayeur A."/>
            <person name="Murphy C."/>
            <person name="Neiman D."/>
            <person name="Pearson M."/>
            <person name="Priest M."/>
            <person name="Roberts A."/>
            <person name="Saif S."/>
            <person name="Shea T."/>
            <person name="Shenoy N."/>
            <person name="Sisk P."/>
            <person name="Stolte C."/>
            <person name="Sykes S."/>
            <person name="Wortman J."/>
            <person name="Nusbaum C."/>
            <person name="Birren B."/>
        </authorList>
    </citation>
    <scope>NUCLEOTIDE SEQUENCE [LARGE SCALE GENOMIC DNA]</scope>
    <source>
        <strain evidence="7 8">CM5</strain>
    </source>
</reference>
<dbReference type="RefSeq" id="WP_009525854.1">
    <property type="nucleotide sequence ID" value="NZ_JH414557.1"/>
</dbReference>
<feature type="binding site" evidence="4">
    <location>
        <position position="43"/>
    </location>
    <ligand>
        <name>Zn(2+)</name>
        <dbReference type="ChEBI" id="CHEBI:29105"/>
    </ligand>
</feature>
<comment type="pathway">
    <text evidence="4">Lipid metabolism; malonyl-CoA biosynthesis; malonyl-CoA from acetyl-CoA: step 1/1.</text>
</comment>
<reference evidence="6 9" key="1">
    <citation type="submission" date="2011-08" db="EMBL/GenBank/DDBJ databases">
        <title>The Genome Sequence of Eubacteriaceae bacterium ACC19a.</title>
        <authorList>
            <consortium name="The Broad Institute Genome Sequencing Platform"/>
            <person name="Earl A."/>
            <person name="Ward D."/>
            <person name="Feldgarden M."/>
            <person name="Gevers D."/>
            <person name="Sizova M."/>
            <person name="Hazen A."/>
            <person name="Epstein S."/>
            <person name="Young S.K."/>
            <person name="Zeng Q."/>
            <person name="Gargeya S."/>
            <person name="Fitzgerald M."/>
            <person name="Haas B."/>
            <person name="Abouelleil A."/>
            <person name="Alvarado L."/>
            <person name="Arachchi H.M."/>
            <person name="Berlin A."/>
            <person name="Brown A."/>
            <person name="Chapman S.B."/>
            <person name="Chen Z."/>
            <person name="Dunbar C."/>
            <person name="Freedman E."/>
            <person name="Gearin G."/>
            <person name="Gellesch M."/>
            <person name="Goldberg J."/>
            <person name="Griggs A."/>
            <person name="Gujja S."/>
            <person name="Heiman D."/>
            <person name="Howarth C."/>
            <person name="Larson L."/>
            <person name="Lui A."/>
            <person name="MacDonald P.J.P."/>
            <person name="Montmayeur A."/>
            <person name="Murphy C."/>
            <person name="Neiman D."/>
            <person name="Pearson M."/>
            <person name="Priest M."/>
            <person name="Roberts A."/>
            <person name="Saif S."/>
            <person name="Shea T."/>
            <person name="Shenoy N."/>
            <person name="Sisk P."/>
            <person name="Stolte C."/>
            <person name="Sykes S."/>
            <person name="Wortman J."/>
            <person name="Nusbaum C."/>
            <person name="Birren B."/>
        </authorList>
    </citation>
    <scope>NUCLEOTIDE SEQUENCE [LARGE SCALE GENOMIC DNA]</scope>
    <source>
        <strain evidence="6 9">ACC19a</strain>
    </source>
</reference>
<name>G9WZM4_9FIRM</name>
<dbReference type="Proteomes" id="UP000003379">
    <property type="component" value="Unassembled WGS sequence"/>
</dbReference>
<comment type="function">
    <text evidence="4">Component of the acetyl coenzyme A carboxylase (ACC) complex. Biotin carboxylase (BC) catalyzes the carboxylation of biotin on its carrier protein (BCCP) and then the CO(2) group is transferred by the transcarboxylase to acetyl-CoA to form malonyl-CoA.</text>
</comment>
<comment type="catalytic activity">
    <reaction evidence="4">
        <text>N(6)-carboxybiotinyl-L-lysyl-[protein] + acetyl-CoA = N(6)-biotinyl-L-lysyl-[protein] + malonyl-CoA</text>
        <dbReference type="Rhea" id="RHEA:54728"/>
        <dbReference type="Rhea" id="RHEA-COMP:10505"/>
        <dbReference type="Rhea" id="RHEA-COMP:10506"/>
        <dbReference type="ChEBI" id="CHEBI:57288"/>
        <dbReference type="ChEBI" id="CHEBI:57384"/>
        <dbReference type="ChEBI" id="CHEBI:83144"/>
        <dbReference type="ChEBI" id="CHEBI:83145"/>
        <dbReference type="EC" id="2.1.3.15"/>
    </reaction>
</comment>